<proteinExistence type="predicted"/>
<evidence type="ECO:0000313" key="2">
    <source>
        <dbReference type="EMBL" id="EUA63624.1"/>
    </source>
</evidence>
<gene>
    <name evidence="2" type="ORF">I542_3781</name>
</gene>
<reference evidence="2 3" key="1">
    <citation type="submission" date="2013-12" db="EMBL/GenBank/DDBJ databases">
        <authorList>
            <person name="Zelazny A."/>
            <person name="Olivier K."/>
            <person name="Holland S."/>
            <person name="Lenaerts A."/>
            <person name="Ordway D."/>
            <person name="DeGroote M.A."/>
            <person name="Parker T."/>
            <person name="Sizemore C."/>
            <person name="Tallon L.J."/>
            <person name="Sadzewicz L.K."/>
            <person name="Sengamalay N."/>
            <person name="Fraser C.M."/>
            <person name="Hine E."/>
            <person name="Shefchek K.A."/>
            <person name="Das S.P."/>
            <person name="Tettelin H."/>
        </authorList>
    </citation>
    <scope>NUCLEOTIDE SEQUENCE [LARGE SCALE GENOMIC DNA]</scope>
    <source>
        <strain evidence="2 3">1948</strain>
    </source>
</reference>
<feature type="compositionally biased region" description="Polar residues" evidence="1">
    <location>
        <begin position="40"/>
        <end position="64"/>
    </location>
</feature>
<dbReference type="Proteomes" id="UP000021210">
    <property type="component" value="Unassembled WGS sequence"/>
</dbReference>
<organism evidence="2 3">
    <name type="scientific">Mycobacteroides abscessus 1948</name>
    <dbReference type="NCBI Taxonomy" id="1299323"/>
    <lineage>
        <taxon>Bacteria</taxon>
        <taxon>Bacillati</taxon>
        <taxon>Actinomycetota</taxon>
        <taxon>Actinomycetes</taxon>
        <taxon>Mycobacteriales</taxon>
        <taxon>Mycobacteriaceae</taxon>
        <taxon>Mycobacteroides</taxon>
        <taxon>Mycobacteroides abscessus</taxon>
    </lineage>
</organism>
<protein>
    <submittedName>
        <fullName evidence="2">Uncharacterized protein</fullName>
    </submittedName>
</protein>
<evidence type="ECO:0000313" key="3">
    <source>
        <dbReference type="Proteomes" id="UP000021210"/>
    </source>
</evidence>
<accession>A0A829QKE2</accession>
<sequence length="70" mass="7896">MIMVSAYRTNAWTPSTTHSHSSVITDSKPHSHPPDPPSGTPLQITLLTKPNTPYRTSLSNSRIQRQNHYR</sequence>
<dbReference type="AlphaFoldDB" id="A0A829QKE2"/>
<name>A0A829QKE2_9MYCO</name>
<comment type="caution">
    <text evidence="2">The sequence shown here is derived from an EMBL/GenBank/DDBJ whole genome shotgun (WGS) entry which is preliminary data.</text>
</comment>
<feature type="region of interest" description="Disordered" evidence="1">
    <location>
        <begin position="1"/>
        <end position="70"/>
    </location>
</feature>
<evidence type="ECO:0000256" key="1">
    <source>
        <dbReference type="SAM" id="MobiDB-lite"/>
    </source>
</evidence>
<feature type="compositionally biased region" description="Polar residues" evidence="1">
    <location>
        <begin position="7"/>
        <end position="25"/>
    </location>
</feature>
<dbReference type="EMBL" id="JAOH01000002">
    <property type="protein sequence ID" value="EUA63624.1"/>
    <property type="molecule type" value="Genomic_DNA"/>
</dbReference>